<accession>A0A9W8MBN3</accession>
<feature type="non-terminal residue" evidence="1">
    <location>
        <position position="237"/>
    </location>
</feature>
<comment type="caution">
    <text evidence="1">The sequence shown here is derived from an EMBL/GenBank/DDBJ whole genome shotgun (WGS) entry which is preliminary data.</text>
</comment>
<dbReference type="AlphaFoldDB" id="A0A9W8MBN3"/>
<reference evidence="1" key="1">
    <citation type="submission" date="2022-06" db="EMBL/GenBank/DDBJ databases">
        <title>Genome Sequence of Candolleomyces eurysporus.</title>
        <authorList>
            <person name="Buettner E."/>
        </authorList>
    </citation>
    <scope>NUCLEOTIDE SEQUENCE</scope>
    <source>
        <strain evidence="1">VTCC 930004</strain>
    </source>
</reference>
<evidence type="ECO:0000313" key="2">
    <source>
        <dbReference type="Proteomes" id="UP001140091"/>
    </source>
</evidence>
<proteinExistence type="predicted"/>
<organism evidence="1 2">
    <name type="scientific">Candolleomyces eurysporus</name>
    <dbReference type="NCBI Taxonomy" id="2828524"/>
    <lineage>
        <taxon>Eukaryota</taxon>
        <taxon>Fungi</taxon>
        <taxon>Dikarya</taxon>
        <taxon>Basidiomycota</taxon>
        <taxon>Agaricomycotina</taxon>
        <taxon>Agaricomycetes</taxon>
        <taxon>Agaricomycetidae</taxon>
        <taxon>Agaricales</taxon>
        <taxon>Agaricineae</taxon>
        <taxon>Psathyrellaceae</taxon>
        <taxon>Candolleomyces</taxon>
    </lineage>
</organism>
<protein>
    <submittedName>
        <fullName evidence="1">Uncharacterized protein</fullName>
    </submittedName>
</protein>
<dbReference type="Proteomes" id="UP001140091">
    <property type="component" value="Unassembled WGS sequence"/>
</dbReference>
<gene>
    <name evidence="1" type="ORF">H1R20_g13910</name>
</gene>
<sequence length="237" mass="26477">MIDTEWGDSSILKTLSRAVSDKAKRLRVDGGHGTIADIRCDIEGYLVCELRSRPQGATAENEPDFRLAIDAPKPHWIDQLTRTHIPILLIQSSHTLQHILNDPDITKLRIALTDNLKFCRSFFSLLFQISKTRFVMNNVTELTVHNVHQYFFNDLLVSRTPLFPALEILRITGTGTTDLDTGKAQSELIRQLISSGQKPRTLDTVDIRDLDPKSALYAALVNAAKFGVLGANLLTSN</sequence>
<keyword evidence="2" id="KW-1185">Reference proteome</keyword>
<name>A0A9W8MBN3_9AGAR</name>
<dbReference type="EMBL" id="JANBPK010001396">
    <property type="protein sequence ID" value="KAJ2923183.1"/>
    <property type="molecule type" value="Genomic_DNA"/>
</dbReference>
<dbReference type="OrthoDB" id="10334787at2759"/>
<evidence type="ECO:0000313" key="1">
    <source>
        <dbReference type="EMBL" id="KAJ2923183.1"/>
    </source>
</evidence>